<evidence type="ECO:0000256" key="1">
    <source>
        <dbReference type="ARBA" id="ARBA00023015"/>
    </source>
</evidence>
<evidence type="ECO:0000313" key="6">
    <source>
        <dbReference type="EMBL" id="SEF08369.1"/>
    </source>
</evidence>
<dbReference type="InterPro" id="IPR023772">
    <property type="entry name" value="DNA-bd_HTH_TetR-type_CS"/>
</dbReference>
<dbReference type="GO" id="GO:0000976">
    <property type="term" value="F:transcription cis-regulatory region binding"/>
    <property type="evidence" value="ECO:0007669"/>
    <property type="project" value="TreeGrafter"/>
</dbReference>
<dbReference type="PROSITE" id="PS01081">
    <property type="entry name" value="HTH_TETR_1"/>
    <property type="match status" value="1"/>
</dbReference>
<dbReference type="InterPro" id="IPR009057">
    <property type="entry name" value="Homeodomain-like_sf"/>
</dbReference>
<keyword evidence="2 4" id="KW-0238">DNA-binding</keyword>
<dbReference type="Pfam" id="PF00440">
    <property type="entry name" value="TetR_N"/>
    <property type="match status" value="1"/>
</dbReference>
<dbReference type="PANTHER" id="PTHR30055">
    <property type="entry name" value="HTH-TYPE TRANSCRIPTIONAL REGULATOR RUTR"/>
    <property type="match status" value="1"/>
</dbReference>
<keyword evidence="1" id="KW-0805">Transcription regulation</keyword>
<sequence>MAMQEWIPVPGSAKARLIEAAMHHFEQAGFEAATVTELASKAGVTTGSLYHHFGSKLGLYTVVRDDLEKRITDRMEGAAEAVGGPGRAAVRAALLVAFDATVRFGVCRLLGETAPDAAADPVRDTLAALLPGEVRVAAVPLAAAWRAALLEVADGAPAAGVRSALEFVLA</sequence>
<dbReference type="GO" id="GO:0003700">
    <property type="term" value="F:DNA-binding transcription factor activity"/>
    <property type="evidence" value="ECO:0007669"/>
    <property type="project" value="TreeGrafter"/>
</dbReference>
<dbReference type="Gene3D" id="1.10.357.10">
    <property type="entry name" value="Tetracycline Repressor, domain 2"/>
    <property type="match status" value="1"/>
</dbReference>
<keyword evidence="7" id="KW-1185">Reference proteome</keyword>
<proteinExistence type="predicted"/>
<feature type="DNA-binding region" description="H-T-H motif" evidence="4">
    <location>
        <begin position="34"/>
        <end position="53"/>
    </location>
</feature>
<evidence type="ECO:0000256" key="4">
    <source>
        <dbReference type="PROSITE-ProRule" id="PRU00335"/>
    </source>
</evidence>
<evidence type="ECO:0000259" key="5">
    <source>
        <dbReference type="PROSITE" id="PS50977"/>
    </source>
</evidence>
<dbReference type="PRINTS" id="PR00455">
    <property type="entry name" value="HTHTETR"/>
</dbReference>
<gene>
    <name evidence="6" type="ORF">SAMN04488561_3631</name>
</gene>
<organism evidence="6 7">
    <name type="scientific">Jiangella alba</name>
    <dbReference type="NCBI Taxonomy" id="561176"/>
    <lineage>
        <taxon>Bacteria</taxon>
        <taxon>Bacillati</taxon>
        <taxon>Actinomycetota</taxon>
        <taxon>Actinomycetes</taxon>
        <taxon>Jiangellales</taxon>
        <taxon>Jiangellaceae</taxon>
        <taxon>Jiangella</taxon>
    </lineage>
</organism>
<evidence type="ECO:0000256" key="2">
    <source>
        <dbReference type="ARBA" id="ARBA00023125"/>
    </source>
</evidence>
<dbReference type="STRING" id="561176.SAMN04488561_3631"/>
<dbReference type="SUPFAM" id="SSF46689">
    <property type="entry name" value="Homeodomain-like"/>
    <property type="match status" value="1"/>
</dbReference>
<dbReference type="InterPro" id="IPR050109">
    <property type="entry name" value="HTH-type_TetR-like_transc_reg"/>
</dbReference>
<dbReference type="PROSITE" id="PS50977">
    <property type="entry name" value="HTH_TETR_2"/>
    <property type="match status" value="1"/>
</dbReference>
<dbReference type="AlphaFoldDB" id="A0A1H5P3C8"/>
<evidence type="ECO:0000313" key="7">
    <source>
        <dbReference type="Proteomes" id="UP000181980"/>
    </source>
</evidence>
<dbReference type="EMBL" id="FNUC01000004">
    <property type="protein sequence ID" value="SEF08369.1"/>
    <property type="molecule type" value="Genomic_DNA"/>
</dbReference>
<protein>
    <submittedName>
        <fullName evidence="6">DNA-binding transcriptional regulator, AcrR family</fullName>
    </submittedName>
</protein>
<dbReference type="Proteomes" id="UP000181980">
    <property type="component" value="Unassembled WGS sequence"/>
</dbReference>
<reference evidence="7" key="1">
    <citation type="submission" date="2016-10" db="EMBL/GenBank/DDBJ databases">
        <authorList>
            <person name="Varghese N."/>
            <person name="Submissions S."/>
        </authorList>
    </citation>
    <scope>NUCLEOTIDE SEQUENCE [LARGE SCALE GENOMIC DNA]</scope>
    <source>
        <strain evidence="7">DSM 45237</strain>
    </source>
</reference>
<accession>A0A1H5P3C8</accession>
<evidence type="ECO:0000256" key="3">
    <source>
        <dbReference type="ARBA" id="ARBA00023163"/>
    </source>
</evidence>
<dbReference type="PANTHER" id="PTHR30055:SF234">
    <property type="entry name" value="HTH-TYPE TRANSCRIPTIONAL REGULATOR BETI"/>
    <property type="match status" value="1"/>
</dbReference>
<keyword evidence="3" id="KW-0804">Transcription</keyword>
<feature type="domain" description="HTH tetR-type" evidence="5">
    <location>
        <begin position="11"/>
        <end position="71"/>
    </location>
</feature>
<dbReference type="InterPro" id="IPR001647">
    <property type="entry name" value="HTH_TetR"/>
</dbReference>
<name>A0A1H5P3C8_9ACTN</name>